<dbReference type="Proteomes" id="UP000009100">
    <property type="component" value="Chromosome 1"/>
</dbReference>
<protein>
    <submittedName>
        <fullName evidence="1">Uncharacterized protein</fullName>
    </submittedName>
</protein>
<gene>
    <name evidence="1" type="ordered locus">VS_0851</name>
</gene>
<proteinExistence type="predicted"/>
<dbReference type="EMBL" id="FM954972">
    <property type="protein sequence ID" value="CAV17853.1"/>
    <property type="molecule type" value="Genomic_DNA"/>
</dbReference>
<accession>B7VL33</accession>
<dbReference type="STRING" id="575788.VS_0851"/>
<reference evidence="1 2" key="1">
    <citation type="submission" date="2009-02" db="EMBL/GenBank/DDBJ databases">
        <title>Vibrio splendidus str. LGP32 complete genome.</title>
        <authorList>
            <person name="Mazel D."/>
            <person name="Le Roux F."/>
        </authorList>
    </citation>
    <scope>NUCLEOTIDE SEQUENCE [LARGE SCALE GENOMIC DNA]</scope>
    <source>
        <strain evidence="1 2">LGP32</strain>
    </source>
</reference>
<dbReference type="AlphaFoldDB" id="B7VL33"/>
<sequence>MHVQSELFKAFKLLESLKEAVSQINYNNYSCDSCKQYEVRVRLQHVEMAPSLRQSRNLLSACW</sequence>
<dbReference type="KEGG" id="vsp:VS_0851"/>
<organism evidence="1 2">
    <name type="scientific">Vibrio atlanticus (strain LGP32)</name>
    <name type="common">Vibrio splendidus (strain Mel32)</name>
    <dbReference type="NCBI Taxonomy" id="575788"/>
    <lineage>
        <taxon>Bacteria</taxon>
        <taxon>Pseudomonadati</taxon>
        <taxon>Pseudomonadota</taxon>
        <taxon>Gammaproteobacteria</taxon>
        <taxon>Vibrionales</taxon>
        <taxon>Vibrionaceae</taxon>
        <taxon>Vibrio</taxon>
    </lineage>
</organism>
<dbReference type="HOGENOM" id="CLU_2884787_0_0_6"/>
<name>B7VL33_VIBA3</name>
<evidence type="ECO:0000313" key="1">
    <source>
        <dbReference type="EMBL" id="CAV17853.1"/>
    </source>
</evidence>
<evidence type="ECO:0000313" key="2">
    <source>
        <dbReference type="Proteomes" id="UP000009100"/>
    </source>
</evidence>